<evidence type="ECO:0000313" key="2">
    <source>
        <dbReference type="Proteomes" id="UP001234585"/>
    </source>
</evidence>
<keyword evidence="2" id="KW-1185">Reference proteome</keyword>
<dbReference type="Proteomes" id="UP001234585">
    <property type="component" value="Plasmid unnamed3"/>
</dbReference>
<evidence type="ECO:0000313" key="1">
    <source>
        <dbReference type="EMBL" id="WLS00888.1"/>
    </source>
</evidence>
<geneLocation type="plasmid" evidence="1 2">
    <name>unnamed3</name>
</geneLocation>
<dbReference type="EMBL" id="CP132305">
    <property type="protein sequence ID" value="WLS00888.1"/>
    <property type="molecule type" value="Genomic_DNA"/>
</dbReference>
<dbReference type="RefSeq" id="WP_306040908.1">
    <property type="nucleotide sequence ID" value="NZ_CP132305.1"/>
</dbReference>
<reference evidence="1 2" key="1">
    <citation type="submission" date="2023-08" db="EMBL/GenBank/DDBJ databases">
        <title>Pathogen: clinical or host-associated sample.</title>
        <authorList>
            <person name="Hergert J."/>
            <person name="Casey R."/>
            <person name="Wagner J."/>
            <person name="Young E.L."/>
            <person name="Oakeson K.F."/>
        </authorList>
    </citation>
    <scope>NUCLEOTIDE SEQUENCE [LARGE SCALE GENOMIC DNA]</scope>
    <source>
        <strain evidence="1 2">1760953</strain>
        <plasmid evidence="1 2">unnamed3</plasmid>
    </source>
</reference>
<name>A0AA50CUN2_9HYPH</name>
<proteinExistence type="predicted"/>
<organism evidence="1 2">
    <name type="scientific">Shinella sumterensis</name>
    <dbReference type="NCBI Taxonomy" id="1967501"/>
    <lineage>
        <taxon>Bacteria</taxon>
        <taxon>Pseudomonadati</taxon>
        <taxon>Pseudomonadota</taxon>
        <taxon>Alphaproteobacteria</taxon>
        <taxon>Hyphomicrobiales</taxon>
        <taxon>Rhizobiaceae</taxon>
        <taxon>Shinella</taxon>
    </lineage>
</organism>
<keyword evidence="1" id="KW-0614">Plasmid</keyword>
<accession>A0AA50CUN2</accession>
<protein>
    <submittedName>
        <fullName evidence="1">Uncharacterized protein</fullName>
    </submittedName>
</protein>
<dbReference type="AlphaFoldDB" id="A0AA50CUN2"/>
<gene>
    <name evidence="1" type="ORF">Q9313_25440</name>
</gene>
<sequence>MTEITDTDWQLIRSVFGDIAYEEPHNHAAMLKVARIMVLEQCSRGELSRRLAAEKLGLRDTADLLVALGDAGLPMPQPPEDEVKEQTATFARLFRENREARAEAKLVAEGLAQLDRDESVGIDTVLAKARAILDRVPDVPPDPGDELPG</sequence>